<evidence type="ECO:0000256" key="5">
    <source>
        <dbReference type="HAMAP-Rule" id="MF_00416"/>
    </source>
</evidence>
<dbReference type="PANTHER" id="PTHR30381:SF0">
    <property type="entry name" value="FLAGELLAR P-RING PROTEIN"/>
    <property type="match status" value="1"/>
</dbReference>
<organism evidence="7 8">
    <name type="scientific">Helicobacter macacae MIT 99-5501</name>
    <dbReference type="NCBI Taxonomy" id="1357400"/>
    <lineage>
        <taxon>Bacteria</taxon>
        <taxon>Pseudomonadati</taxon>
        <taxon>Campylobacterota</taxon>
        <taxon>Epsilonproteobacteria</taxon>
        <taxon>Campylobacterales</taxon>
        <taxon>Helicobacteraceae</taxon>
        <taxon>Helicobacter</taxon>
    </lineage>
</organism>
<proteinExistence type="inferred from homology"/>
<keyword evidence="4 5" id="KW-0975">Bacterial flagellum</keyword>
<dbReference type="Pfam" id="PF02119">
    <property type="entry name" value="FlgI"/>
    <property type="match status" value="1"/>
</dbReference>
<comment type="caution">
    <text evidence="7">The sequence shown here is derived from an EMBL/GenBank/DDBJ whole genome shotgun (WGS) entry which is preliminary data.</text>
</comment>
<dbReference type="PATRIC" id="fig|1357400.3.peg.1709"/>
<evidence type="ECO:0000256" key="3">
    <source>
        <dbReference type="ARBA" id="ARBA00022729"/>
    </source>
</evidence>
<reference evidence="7 8" key="1">
    <citation type="journal article" date="2014" name="Genome Announc.">
        <title>Draft genome sequences of six enterohepatic helicobacter species isolated from humans and one from rhesus macaques.</title>
        <authorList>
            <person name="Shen Z."/>
            <person name="Sheh A."/>
            <person name="Young S.K."/>
            <person name="Abouelliel A."/>
            <person name="Ward D.V."/>
            <person name="Earl A.M."/>
            <person name="Fox J.G."/>
        </authorList>
    </citation>
    <scope>NUCLEOTIDE SEQUENCE [LARGE SCALE GENOMIC DNA]</scope>
    <source>
        <strain evidence="7 8">MIT 99-5501</strain>
    </source>
</reference>
<evidence type="ECO:0000256" key="2">
    <source>
        <dbReference type="ARBA" id="ARBA00004117"/>
    </source>
</evidence>
<dbReference type="HOGENOM" id="CLU_045235_1_0_7"/>
<comment type="subcellular location">
    <subcellularLocation>
        <location evidence="2 5">Bacterial flagellum basal body</location>
    </subcellularLocation>
</comment>
<dbReference type="GO" id="GO:0009428">
    <property type="term" value="C:bacterial-type flagellum basal body, distal rod, P ring"/>
    <property type="evidence" value="ECO:0007669"/>
    <property type="project" value="InterPro"/>
</dbReference>
<evidence type="ECO:0000256" key="4">
    <source>
        <dbReference type="ARBA" id="ARBA00023143"/>
    </source>
</evidence>
<dbReference type="InterPro" id="IPR001782">
    <property type="entry name" value="Flag_FlgI"/>
</dbReference>
<dbReference type="RefSeq" id="WP_023928016.1">
    <property type="nucleotide sequence ID" value="NZ_KI669454.1"/>
</dbReference>
<comment type="subunit">
    <text evidence="5">The basal body constitutes a major portion of the flagellar organelle and consists of four rings (L,P,S, and M) mounted on a central rod.</text>
</comment>
<keyword evidence="6" id="KW-1133">Transmembrane helix</keyword>
<gene>
    <name evidence="5" type="primary">flgI</name>
    <name evidence="7" type="ORF">HMPREF2086_01274</name>
</gene>
<dbReference type="PANTHER" id="PTHR30381">
    <property type="entry name" value="FLAGELLAR P-RING PERIPLASMIC PROTEIN FLGI"/>
    <property type="match status" value="1"/>
</dbReference>
<comment type="function">
    <text evidence="1 5">Assembles around the rod to form the L-ring and probably protects the motor/basal body from shearing forces during rotation.</text>
</comment>
<keyword evidence="3" id="KW-0732">Signal</keyword>
<dbReference type="eggNOG" id="COG1706">
    <property type="taxonomic scope" value="Bacteria"/>
</dbReference>
<evidence type="ECO:0000313" key="7">
    <source>
        <dbReference type="EMBL" id="ETD23469.1"/>
    </source>
</evidence>
<evidence type="ECO:0000313" key="8">
    <source>
        <dbReference type="Proteomes" id="UP000018731"/>
    </source>
</evidence>
<dbReference type="PRINTS" id="PR01010">
    <property type="entry name" value="FLGPRINGFLGI"/>
</dbReference>
<keyword evidence="6" id="KW-0812">Transmembrane</keyword>
<dbReference type="Proteomes" id="UP000018731">
    <property type="component" value="Unassembled WGS sequence"/>
</dbReference>
<dbReference type="NCBIfam" id="NF003676">
    <property type="entry name" value="PRK05303.1"/>
    <property type="match status" value="1"/>
</dbReference>
<evidence type="ECO:0000256" key="1">
    <source>
        <dbReference type="ARBA" id="ARBA00002591"/>
    </source>
</evidence>
<dbReference type="GO" id="GO:0071973">
    <property type="term" value="P:bacterial-type flagellum-dependent cell motility"/>
    <property type="evidence" value="ECO:0007669"/>
    <property type="project" value="InterPro"/>
</dbReference>
<accession>V8C801</accession>
<keyword evidence="8" id="KW-1185">Reference proteome</keyword>
<dbReference type="OrthoDB" id="9786431at2"/>
<dbReference type="AlphaFoldDB" id="V8C801"/>
<keyword evidence="6" id="KW-0472">Membrane</keyword>
<protein>
    <recommendedName>
        <fullName evidence="5">Flagellar P-ring protein</fullName>
    </recommendedName>
    <alternativeName>
        <fullName evidence="5">Basal body P-ring protein</fullName>
    </alternativeName>
</protein>
<evidence type="ECO:0000256" key="6">
    <source>
        <dbReference type="SAM" id="Phobius"/>
    </source>
</evidence>
<dbReference type="GO" id="GO:0030288">
    <property type="term" value="C:outer membrane-bounded periplasmic space"/>
    <property type="evidence" value="ECO:0007669"/>
    <property type="project" value="InterPro"/>
</dbReference>
<dbReference type="EMBL" id="AZJI01000005">
    <property type="protein sequence ID" value="ETD23469.1"/>
    <property type="molecule type" value="Genomic_DNA"/>
</dbReference>
<dbReference type="GO" id="GO:0005198">
    <property type="term" value="F:structural molecule activity"/>
    <property type="evidence" value="ECO:0007669"/>
    <property type="project" value="InterPro"/>
</dbReference>
<comment type="similarity">
    <text evidence="5">Belongs to the FlgI family.</text>
</comment>
<dbReference type="HAMAP" id="MF_00416">
    <property type="entry name" value="FlgI"/>
    <property type="match status" value="1"/>
</dbReference>
<sequence length="393" mass="41603">MRAKQTKDFFKSWDFYASWGSSTASFSAKQPKSSPNLKKTFKNIICGYGARVIVAVLLGSVAIGVLTPAKAEKIGEIANVVGVRNNQLIGYGLVIGLNGTGDKTSSRFTMQSIANMLESVNVKVDAESIKSKNVAAVLVTADLPPFARQGDKLDVKISSIGDAKSLESGILVMTPLSAVDGNIYAVAQGGVTTGTSSNLLSAQVAQGAVVEREVPYNLFSQDNITLSLKSSNFQNAVKIQESLNKIFGEQTALAIDSRTIKVSKPQDITPVEFVALIQEVQIDYSQANKIIIDEKSGTIVAGIDIPVRPVVVTSGNITLKITNEPLEGENLEQLDATSSFDEGAGTISASEKSTTISTVVKALQKMGASPKNMISILEAMRQSGAIATPIEVI</sequence>
<feature type="transmembrane region" description="Helical" evidence="6">
    <location>
        <begin position="48"/>
        <end position="66"/>
    </location>
</feature>
<name>V8C801_9HELI</name>
<dbReference type="STRING" id="1357400.HMPREF2086_01274"/>